<organism evidence="2 3">
    <name type="scientific">Haemaphysalis longicornis</name>
    <name type="common">Bush tick</name>
    <dbReference type="NCBI Taxonomy" id="44386"/>
    <lineage>
        <taxon>Eukaryota</taxon>
        <taxon>Metazoa</taxon>
        <taxon>Ecdysozoa</taxon>
        <taxon>Arthropoda</taxon>
        <taxon>Chelicerata</taxon>
        <taxon>Arachnida</taxon>
        <taxon>Acari</taxon>
        <taxon>Parasitiformes</taxon>
        <taxon>Ixodida</taxon>
        <taxon>Ixodoidea</taxon>
        <taxon>Ixodidae</taxon>
        <taxon>Haemaphysalinae</taxon>
        <taxon>Haemaphysalis</taxon>
    </lineage>
</organism>
<feature type="compositionally biased region" description="Low complexity" evidence="1">
    <location>
        <begin position="163"/>
        <end position="178"/>
    </location>
</feature>
<protein>
    <submittedName>
        <fullName evidence="2">Uncharacterized protein</fullName>
    </submittedName>
</protein>
<feature type="region of interest" description="Disordered" evidence="1">
    <location>
        <begin position="1"/>
        <end position="49"/>
    </location>
</feature>
<accession>A0A9J6GEV3</accession>
<proteinExistence type="predicted"/>
<evidence type="ECO:0000313" key="2">
    <source>
        <dbReference type="EMBL" id="KAH9376958.1"/>
    </source>
</evidence>
<comment type="caution">
    <text evidence="2">The sequence shown here is derived from an EMBL/GenBank/DDBJ whole genome shotgun (WGS) entry which is preliminary data.</text>
</comment>
<dbReference type="EMBL" id="JABSTR010000008">
    <property type="protein sequence ID" value="KAH9376958.1"/>
    <property type="molecule type" value="Genomic_DNA"/>
</dbReference>
<dbReference type="AlphaFoldDB" id="A0A9J6GEV3"/>
<sequence length="376" mass="41471">MYTMKSKTAGTREADSRAARDEKEDAGSPFPAPISGRDREIDLSKRKKGRGISEEEGKLRAIARVCPRTLGGSSDASSLVRVHDLSSSLFTGQGAGAAFAFWPLDNPRFLIFCFVTLLLRVQRRRGTKIRACDSMFVSFREPRRGDRIRVWFPRFSSITSVVKSTQSSQPSSPLSRNSAGTGAENTDRLDSDISDRLSSSIASGSEEEPLGLTQPVFASRNTLRPHSWKKVAFSRCTDDGAVSASASAVIVYAIDSGDALGEFFRADILFQYPGIAPSLEVSQRLEKSLSDTDPESVNKLLPNGLPSRITCYRGQVSVWTGEFQDVKTINYSDRQRESPALLNIIIASPCPLTPWLHFNRCRDAGRRSIPDRVRAR</sequence>
<keyword evidence="3" id="KW-1185">Reference proteome</keyword>
<feature type="compositionally biased region" description="Basic and acidic residues" evidence="1">
    <location>
        <begin position="10"/>
        <end position="26"/>
    </location>
</feature>
<dbReference type="VEuPathDB" id="VectorBase:HLOH_056560"/>
<dbReference type="Proteomes" id="UP000821853">
    <property type="component" value="Unassembled WGS sequence"/>
</dbReference>
<name>A0A9J6GEV3_HAELO</name>
<evidence type="ECO:0000256" key="1">
    <source>
        <dbReference type="SAM" id="MobiDB-lite"/>
    </source>
</evidence>
<feature type="region of interest" description="Disordered" evidence="1">
    <location>
        <begin position="163"/>
        <end position="191"/>
    </location>
</feature>
<evidence type="ECO:0000313" key="3">
    <source>
        <dbReference type="Proteomes" id="UP000821853"/>
    </source>
</evidence>
<reference evidence="2 3" key="1">
    <citation type="journal article" date="2020" name="Cell">
        <title>Large-Scale Comparative Analyses of Tick Genomes Elucidate Their Genetic Diversity and Vector Capacities.</title>
        <authorList>
            <consortium name="Tick Genome and Microbiome Consortium (TIGMIC)"/>
            <person name="Jia N."/>
            <person name="Wang J."/>
            <person name="Shi W."/>
            <person name="Du L."/>
            <person name="Sun Y."/>
            <person name="Zhan W."/>
            <person name="Jiang J.F."/>
            <person name="Wang Q."/>
            <person name="Zhang B."/>
            <person name="Ji P."/>
            <person name="Bell-Sakyi L."/>
            <person name="Cui X.M."/>
            <person name="Yuan T.T."/>
            <person name="Jiang B.G."/>
            <person name="Yang W.F."/>
            <person name="Lam T.T."/>
            <person name="Chang Q.C."/>
            <person name="Ding S.J."/>
            <person name="Wang X.J."/>
            <person name="Zhu J.G."/>
            <person name="Ruan X.D."/>
            <person name="Zhao L."/>
            <person name="Wei J.T."/>
            <person name="Ye R.Z."/>
            <person name="Que T.C."/>
            <person name="Du C.H."/>
            <person name="Zhou Y.H."/>
            <person name="Cheng J.X."/>
            <person name="Dai P.F."/>
            <person name="Guo W.B."/>
            <person name="Han X.H."/>
            <person name="Huang E.J."/>
            <person name="Li L.F."/>
            <person name="Wei W."/>
            <person name="Gao Y.C."/>
            <person name="Liu J.Z."/>
            <person name="Shao H.Z."/>
            <person name="Wang X."/>
            <person name="Wang C.C."/>
            <person name="Yang T.C."/>
            <person name="Huo Q.B."/>
            <person name="Li W."/>
            <person name="Chen H.Y."/>
            <person name="Chen S.E."/>
            <person name="Zhou L.G."/>
            <person name="Ni X.B."/>
            <person name="Tian J.H."/>
            <person name="Sheng Y."/>
            <person name="Liu T."/>
            <person name="Pan Y.S."/>
            <person name="Xia L.Y."/>
            <person name="Li J."/>
            <person name="Zhao F."/>
            <person name="Cao W.C."/>
        </authorList>
    </citation>
    <scope>NUCLEOTIDE SEQUENCE [LARGE SCALE GENOMIC DNA]</scope>
    <source>
        <strain evidence="2">HaeL-2018</strain>
    </source>
</reference>
<gene>
    <name evidence="2" type="ORF">HPB48_002727</name>
</gene>